<name>A0A368F8E8_ANCCA</name>
<organism evidence="2 3">
    <name type="scientific">Ancylostoma caninum</name>
    <name type="common">Dog hookworm</name>
    <dbReference type="NCBI Taxonomy" id="29170"/>
    <lineage>
        <taxon>Eukaryota</taxon>
        <taxon>Metazoa</taxon>
        <taxon>Ecdysozoa</taxon>
        <taxon>Nematoda</taxon>
        <taxon>Chromadorea</taxon>
        <taxon>Rhabditida</taxon>
        <taxon>Rhabditina</taxon>
        <taxon>Rhabditomorpha</taxon>
        <taxon>Strongyloidea</taxon>
        <taxon>Ancylostomatidae</taxon>
        <taxon>Ancylostomatinae</taxon>
        <taxon>Ancylostoma</taxon>
    </lineage>
</organism>
<protein>
    <submittedName>
        <fullName evidence="2">Phage minor structural protein</fullName>
    </submittedName>
</protein>
<dbReference type="OrthoDB" id="5791508at2759"/>
<dbReference type="AlphaFoldDB" id="A0A368F8E8"/>
<evidence type="ECO:0000313" key="3">
    <source>
        <dbReference type="Proteomes" id="UP000252519"/>
    </source>
</evidence>
<dbReference type="STRING" id="29170.A0A368F8E8"/>
<evidence type="ECO:0000313" key="2">
    <source>
        <dbReference type="EMBL" id="RCN27838.1"/>
    </source>
</evidence>
<gene>
    <name evidence="2" type="ORF">ANCCAN_26425</name>
</gene>
<feature type="coiled-coil region" evidence="1">
    <location>
        <begin position="191"/>
        <end position="627"/>
    </location>
</feature>
<keyword evidence="1" id="KW-0175">Coiled coil</keyword>
<accession>A0A368F8E8</accession>
<reference evidence="2 3" key="1">
    <citation type="submission" date="2014-10" db="EMBL/GenBank/DDBJ databases">
        <title>Draft genome of the hookworm Ancylostoma caninum.</title>
        <authorList>
            <person name="Mitreva M."/>
        </authorList>
    </citation>
    <scope>NUCLEOTIDE SEQUENCE [LARGE SCALE GENOMIC DNA]</scope>
    <source>
        <strain evidence="2 3">Baltimore</strain>
    </source>
</reference>
<dbReference type="EMBL" id="JOJR01003413">
    <property type="protein sequence ID" value="RCN27838.1"/>
    <property type="molecule type" value="Genomic_DNA"/>
</dbReference>
<dbReference type="Proteomes" id="UP000252519">
    <property type="component" value="Unassembled WGS sequence"/>
</dbReference>
<keyword evidence="3" id="KW-1185">Reference proteome</keyword>
<feature type="non-terminal residue" evidence="2">
    <location>
        <position position="758"/>
    </location>
</feature>
<sequence length="758" mass="88094">MSGDMQVETKKKEALLFWMNTYGESLKLDQVESLQQLWRYHVPSLLNCLKTDNNKRVVAQTAVETYQELLSYLLTSNGQEKFTASLSADIAAAGNELEIAKLDAFDEEQNEWWSVMVIRSPSTSPADRTLQFVTPRRPTYQAEEFTGMSVNRSSFITPRCPSRRSEPNAHTVARCDGSPLMEALNSPKVREIRRDREIRSLRKQVNELEDQLAMADKQSTDSRRQIESLVQEVLNKKSRIRELESERKILQQARDELEHNYSLLAKQLDMCQRQNESQKERLVTFKASAEKWEDARIELTEQLKAKEDTLIGLEREMRDVKDELYRTVQASRNFETERNNLTRLLDELKKAAESEREQYQAAISDCRKRYDDEISKNMALYSEEMEKNAVLQRETRDKSEIIEELQRKYEDDKDALQRSFDDLKKSSQEKCEILTKRLTETQAELRNLQERNRNMKQEHGEALRQLESVHLAETEQQNAQLSAARAHILELEEELAKREQAILDHRKEYARLTAEKDALEVTHKKAVAEIKMKDNELDEARRLSEKSSAEMQSLKMKHLEVIRSFECLQAETTKLENSMQEKEAELIELHKSVEELKTLKEVYSETSEALKNTREEHESQKKLFEQVEQGMLETIEDLKLKMCSAEQAKADAHDMIECLKQEWSSKERELLDHNVRSKEENEQLISRISELEENLVTEHTAKTELEGEVSECRAELASKLSELKELSQSLDTAQSSSRELSESISALKEELEAAQTEE</sequence>
<dbReference type="Gene3D" id="1.10.287.1490">
    <property type="match status" value="1"/>
</dbReference>
<comment type="caution">
    <text evidence="2">The sequence shown here is derived from an EMBL/GenBank/DDBJ whole genome shotgun (WGS) entry which is preliminary data.</text>
</comment>
<feature type="coiled-coil region" evidence="1">
    <location>
        <begin position="674"/>
        <end position="757"/>
    </location>
</feature>
<proteinExistence type="predicted"/>
<evidence type="ECO:0000256" key="1">
    <source>
        <dbReference type="SAM" id="Coils"/>
    </source>
</evidence>